<gene>
    <name evidence="2" type="ORF">I316_01681</name>
</gene>
<dbReference type="Proteomes" id="UP000092666">
    <property type="component" value="Unassembled WGS sequence"/>
</dbReference>
<name>A0A1B9GZI8_9TREE</name>
<reference evidence="2 3" key="1">
    <citation type="submission" date="2013-07" db="EMBL/GenBank/DDBJ databases">
        <title>The Genome Sequence of Cryptococcus heveanensis BCC8398.</title>
        <authorList>
            <consortium name="The Broad Institute Genome Sequencing Platform"/>
            <person name="Cuomo C."/>
            <person name="Litvintseva A."/>
            <person name="Chen Y."/>
            <person name="Heitman J."/>
            <person name="Sun S."/>
            <person name="Springer D."/>
            <person name="Dromer F."/>
            <person name="Young S.K."/>
            <person name="Zeng Q."/>
            <person name="Gargeya S."/>
            <person name="Fitzgerald M."/>
            <person name="Abouelleil A."/>
            <person name="Alvarado L."/>
            <person name="Berlin A.M."/>
            <person name="Chapman S.B."/>
            <person name="Dewar J."/>
            <person name="Goldberg J."/>
            <person name="Griggs A."/>
            <person name="Gujja S."/>
            <person name="Hansen M."/>
            <person name="Howarth C."/>
            <person name="Imamovic A."/>
            <person name="Larimer J."/>
            <person name="McCowan C."/>
            <person name="Murphy C."/>
            <person name="Pearson M."/>
            <person name="Priest M."/>
            <person name="Roberts A."/>
            <person name="Saif S."/>
            <person name="Shea T."/>
            <person name="Sykes S."/>
            <person name="Wortman J."/>
            <person name="Nusbaum C."/>
            <person name="Birren B."/>
        </authorList>
    </citation>
    <scope>NUCLEOTIDE SEQUENCE [LARGE SCALE GENOMIC DNA]</scope>
    <source>
        <strain evidence="2 3">BCC8398</strain>
    </source>
</reference>
<feature type="region of interest" description="Disordered" evidence="1">
    <location>
        <begin position="35"/>
        <end position="54"/>
    </location>
</feature>
<organism evidence="2 3">
    <name type="scientific">Kwoniella heveanensis BCC8398</name>
    <dbReference type="NCBI Taxonomy" id="1296120"/>
    <lineage>
        <taxon>Eukaryota</taxon>
        <taxon>Fungi</taxon>
        <taxon>Dikarya</taxon>
        <taxon>Basidiomycota</taxon>
        <taxon>Agaricomycotina</taxon>
        <taxon>Tremellomycetes</taxon>
        <taxon>Tremellales</taxon>
        <taxon>Cryptococcaceae</taxon>
        <taxon>Kwoniella</taxon>
    </lineage>
</organism>
<feature type="compositionally biased region" description="Low complexity" evidence="1">
    <location>
        <begin position="63"/>
        <end position="86"/>
    </location>
</feature>
<feature type="region of interest" description="Disordered" evidence="1">
    <location>
        <begin position="63"/>
        <end position="87"/>
    </location>
</feature>
<feature type="compositionally biased region" description="Low complexity" evidence="1">
    <location>
        <begin position="132"/>
        <end position="151"/>
    </location>
</feature>
<evidence type="ECO:0000313" key="3">
    <source>
        <dbReference type="Proteomes" id="UP000092666"/>
    </source>
</evidence>
<feature type="region of interest" description="Disordered" evidence="1">
    <location>
        <begin position="1"/>
        <end position="28"/>
    </location>
</feature>
<sequence>MTEPKPNGIDTASINSDGPYFAPTPTDSEKRFDFGYGSTGAGSEVGDTDGSGMTVTATATATTTSTDITSTPTTRITPSATASTPAKDLHTQIRSERSKLSHTEFERARSSLVASCAAITQAMDAMTRYKRSSTSASASPNNTSAHTMGKASPAAKAEFASAFSSAQSRWKEMSQSDVAIIAGWANGKVAVPVTADGDDEDQGLKSLARSWTSGRFFTDQWELEYEASEAGIRS</sequence>
<evidence type="ECO:0000313" key="2">
    <source>
        <dbReference type="EMBL" id="OCF36432.1"/>
    </source>
</evidence>
<reference evidence="3" key="2">
    <citation type="submission" date="2013-12" db="EMBL/GenBank/DDBJ databases">
        <title>Evolution of pathogenesis and genome organization in the Tremellales.</title>
        <authorList>
            <person name="Cuomo C."/>
            <person name="Litvintseva A."/>
            <person name="Heitman J."/>
            <person name="Chen Y."/>
            <person name="Sun S."/>
            <person name="Springer D."/>
            <person name="Dromer F."/>
            <person name="Young S."/>
            <person name="Zeng Q."/>
            <person name="Chapman S."/>
            <person name="Gujja S."/>
            <person name="Saif S."/>
            <person name="Birren B."/>
        </authorList>
    </citation>
    <scope>NUCLEOTIDE SEQUENCE [LARGE SCALE GENOMIC DNA]</scope>
    <source>
        <strain evidence="3">BCC8398</strain>
    </source>
</reference>
<proteinExistence type="predicted"/>
<protein>
    <submittedName>
        <fullName evidence="2">Uncharacterized protein</fullName>
    </submittedName>
</protein>
<feature type="region of interest" description="Disordered" evidence="1">
    <location>
        <begin position="131"/>
        <end position="151"/>
    </location>
</feature>
<evidence type="ECO:0000256" key="1">
    <source>
        <dbReference type="SAM" id="MobiDB-lite"/>
    </source>
</evidence>
<accession>A0A1B9GZI8</accession>
<dbReference type="AlphaFoldDB" id="A0A1B9GZI8"/>
<dbReference type="EMBL" id="KI669495">
    <property type="protein sequence ID" value="OCF36432.1"/>
    <property type="molecule type" value="Genomic_DNA"/>
</dbReference>
<keyword evidence="3" id="KW-1185">Reference proteome</keyword>